<gene>
    <name evidence="1" type="ORF">LCGC14_0873770</name>
</gene>
<organism evidence="1">
    <name type="scientific">marine sediment metagenome</name>
    <dbReference type="NCBI Taxonomy" id="412755"/>
    <lineage>
        <taxon>unclassified sequences</taxon>
        <taxon>metagenomes</taxon>
        <taxon>ecological metagenomes</taxon>
    </lineage>
</organism>
<dbReference type="AlphaFoldDB" id="A0A0F9P3Y6"/>
<dbReference type="EMBL" id="LAZR01002711">
    <property type="protein sequence ID" value="KKN26550.1"/>
    <property type="molecule type" value="Genomic_DNA"/>
</dbReference>
<evidence type="ECO:0000313" key="1">
    <source>
        <dbReference type="EMBL" id="KKN26550.1"/>
    </source>
</evidence>
<accession>A0A0F9P3Y6</accession>
<name>A0A0F9P3Y6_9ZZZZ</name>
<proteinExistence type="predicted"/>
<reference evidence="1" key="1">
    <citation type="journal article" date="2015" name="Nature">
        <title>Complex archaea that bridge the gap between prokaryotes and eukaryotes.</title>
        <authorList>
            <person name="Spang A."/>
            <person name="Saw J.H."/>
            <person name="Jorgensen S.L."/>
            <person name="Zaremba-Niedzwiedzka K."/>
            <person name="Martijn J."/>
            <person name="Lind A.E."/>
            <person name="van Eijk R."/>
            <person name="Schleper C."/>
            <person name="Guy L."/>
            <person name="Ettema T.J."/>
        </authorList>
    </citation>
    <scope>NUCLEOTIDE SEQUENCE</scope>
</reference>
<comment type="caution">
    <text evidence="1">The sequence shown here is derived from an EMBL/GenBank/DDBJ whole genome shotgun (WGS) entry which is preliminary data.</text>
</comment>
<protein>
    <submittedName>
        <fullName evidence="1">Uncharacterized protein</fullName>
    </submittedName>
</protein>
<sequence>MITSDDWDELVEWLDKRFPNRSWRPEQAVAYYADMRERFDMTDVWTSVFAMYEKGQTFAPNGSQLIADTIRVVRQAAVDELYRGLPESAGERPPVEGWIKKRFGEEMTGREFVARIHREKGPCKTKTCSVCYRVKVRAG</sequence>